<dbReference type="InterPro" id="IPR055188">
    <property type="entry name" value="Choice_anch_I"/>
</dbReference>
<accession>A0A1I6ALB4</accession>
<dbReference type="InterPro" id="IPR052956">
    <property type="entry name" value="Mesenchyme-surface_protein"/>
</dbReference>
<reference evidence="3 4" key="1">
    <citation type="submission" date="2016-10" db="EMBL/GenBank/DDBJ databases">
        <authorList>
            <person name="de Groot N.N."/>
        </authorList>
    </citation>
    <scope>NUCLEOTIDE SEQUENCE [LARGE SCALE GENOMIC DNA]</scope>
    <source>
        <strain evidence="3 4">JCM 18415</strain>
    </source>
</reference>
<dbReference type="RefSeq" id="WP_090537261.1">
    <property type="nucleotide sequence ID" value="NZ_FOYD01000002.1"/>
</dbReference>
<dbReference type="EMBL" id="FOYD01000002">
    <property type="protein sequence ID" value="SFQ69483.1"/>
    <property type="molecule type" value="Genomic_DNA"/>
</dbReference>
<feature type="domain" description="Choice-of-anchor I" evidence="2">
    <location>
        <begin position="59"/>
        <end position="350"/>
    </location>
</feature>
<dbReference type="PANTHER" id="PTHR46928">
    <property type="entry name" value="MESENCHYME-SPECIFIC CELL SURFACE GLYCOPROTEIN"/>
    <property type="match status" value="1"/>
</dbReference>
<protein>
    <recommendedName>
        <fullName evidence="2">Choice-of-anchor I domain-containing protein</fullName>
    </recommendedName>
</protein>
<dbReference type="Pfam" id="PF22494">
    <property type="entry name" value="choice_anch_I"/>
    <property type="match status" value="2"/>
</dbReference>
<feature type="chain" id="PRO_5017454442" description="Choice-of-anchor I domain-containing protein" evidence="1">
    <location>
        <begin position="23"/>
        <end position="665"/>
    </location>
</feature>
<name>A0A1I6ALB4_9GAMM</name>
<dbReference type="OrthoDB" id="9803927at2"/>
<feature type="signal peptide" evidence="1">
    <location>
        <begin position="1"/>
        <end position="22"/>
    </location>
</feature>
<sequence length="665" mass="70677">MKRWMMSATALAVAAGLSGCLGDSGGSSSDGVVTPPAAAPQDIELSLLGRYSTGAYEVSAAEIPAFDPVNQRIFMVNARSGAVDVLDASNPATPTLVDSLATDIPGATINSVAWRDGLLAVAVEASPKTSPGSVELYDATTLTLIDRVQVGALPDMVTFTPDGRYVLVANEGEPSNDYSVDPEGSVSVVEVLADGSGFGTARVAGFGQFEAQKQQLIKRGVRIYGPGDNRVAYGPDNLASVARDMEPEYITVSPDSGTAWVSLQENNALARLDVASATITDILPLGYKDYGQPGNQLDASDEDGPAGAPALNFQSWPGVVGMYHPDAIASYSVEDRTYIVSANEGDARAWGEDDDAYWGSDDSLPGDRSKGFVEEIRLKHLVHHNGFSRRYADDMPPQLAELARGALLDPAVFSYCGAGLDPSRPSGSCREDEADPVSGGGLGRLNVSWVQGYKTQADSSPVYHDAAGNPDPTADASNGYLMYHTLHSYGARSFSIWDEDGELVWDSGDFFEKFLAGQTDYECLLGEDRSIPCLEYFNSGHDEANGFDSRSDAKGPEPEGIALGRIGEQTFAFIGLERMGGIMVFDITDPSQPLFQDYLNTRNNWVDEPEELAAAGRLDEAGDLGPEGLAFVSAEDSPSGEPLLIVGNEVSGTTAIFQIHPSERQ</sequence>
<keyword evidence="1" id="KW-0732">Signal</keyword>
<dbReference type="STRING" id="1002526.SAMN05216578_102208"/>
<proteinExistence type="predicted"/>
<feature type="domain" description="Choice-of-anchor I" evidence="2">
    <location>
        <begin position="483"/>
        <end position="659"/>
    </location>
</feature>
<dbReference type="AlphaFoldDB" id="A0A1I6ALB4"/>
<dbReference type="InterPro" id="IPR015943">
    <property type="entry name" value="WD40/YVTN_repeat-like_dom_sf"/>
</dbReference>
<organism evidence="3 4">
    <name type="scientific">Halopseudomonas formosensis</name>
    <dbReference type="NCBI Taxonomy" id="1002526"/>
    <lineage>
        <taxon>Bacteria</taxon>
        <taxon>Pseudomonadati</taxon>
        <taxon>Pseudomonadota</taxon>
        <taxon>Gammaproteobacteria</taxon>
        <taxon>Pseudomonadales</taxon>
        <taxon>Pseudomonadaceae</taxon>
        <taxon>Halopseudomonas</taxon>
    </lineage>
</organism>
<dbReference type="PANTHER" id="PTHR46928:SF1">
    <property type="entry name" value="MESENCHYME-SPECIFIC CELL SURFACE GLYCOPROTEIN"/>
    <property type="match status" value="1"/>
</dbReference>
<dbReference type="SUPFAM" id="SSF51004">
    <property type="entry name" value="C-terminal (heme d1) domain of cytochrome cd1-nitrite reductase"/>
    <property type="match status" value="1"/>
</dbReference>
<dbReference type="Gene3D" id="2.130.10.10">
    <property type="entry name" value="YVTN repeat-like/Quinoprotein amine dehydrogenase"/>
    <property type="match status" value="1"/>
</dbReference>
<evidence type="ECO:0000313" key="4">
    <source>
        <dbReference type="Proteomes" id="UP000242815"/>
    </source>
</evidence>
<evidence type="ECO:0000259" key="2">
    <source>
        <dbReference type="Pfam" id="PF22494"/>
    </source>
</evidence>
<dbReference type="PROSITE" id="PS51257">
    <property type="entry name" value="PROKAR_LIPOPROTEIN"/>
    <property type="match status" value="1"/>
</dbReference>
<dbReference type="NCBIfam" id="NF038117">
    <property type="entry name" value="choice_anch_I"/>
    <property type="match status" value="1"/>
</dbReference>
<dbReference type="Proteomes" id="UP000242815">
    <property type="component" value="Unassembled WGS sequence"/>
</dbReference>
<evidence type="ECO:0000313" key="3">
    <source>
        <dbReference type="EMBL" id="SFQ69483.1"/>
    </source>
</evidence>
<gene>
    <name evidence="3" type="ORF">SAMN05216578_102208</name>
</gene>
<evidence type="ECO:0000256" key="1">
    <source>
        <dbReference type="SAM" id="SignalP"/>
    </source>
</evidence>
<dbReference type="InterPro" id="IPR011048">
    <property type="entry name" value="Haem_d1_sf"/>
</dbReference>